<protein>
    <submittedName>
        <fullName evidence="3">Acetyl-coenzyme A carboxyl transferase beta chain</fullName>
        <ecNumber evidence="3">6.4.1.2</ecNumber>
    </submittedName>
</protein>
<dbReference type="PROSITE" id="PS50980">
    <property type="entry name" value="COA_CT_NTER"/>
    <property type="match status" value="1"/>
</dbReference>
<dbReference type="SUPFAM" id="SSF52096">
    <property type="entry name" value="ClpP/crotonase"/>
    <property type="match status" value="1"/>
</dbReference>
<dbReference type="EMBL" id="CADCTR010001870">
    <property type="protein sequence ID" value="CAA9316730.1"/>
    <property type="molecule type" value="Genomic_DNA"/>
</dbReference>
<accession>A0A6J4KVM7</accession>
<dbReference type="Gene3D" id="3.90.226.10">
    <property type="entry name" value="2-enoyl-CoA Hydratase, Chain A, domain 1"/>
    <property type="match status" value="1"/>
</dbReference>
<dbReference type="GO" id="GO:0006633">
    <property type="term" value="P:fatty acid biosynthetic process"/>
    <property type="evidence" value="ECO:0007669"/>
    <property type="project" value="InterPro"/>
</dbReference>
<dbReference type="InterPro" id="IPR029045">
    <property type="entry name" value="ClpP/crotonase-like_dom_sf"/>
</dbReference>
<evidence type="ECO:0000256" key="1">
    <source>
        <dbReference type="ARBA" id="ARBA00022679"/>
    </source>
</evidence>
<dbReference type="InterPro" id="IPR000438">
    <property type="entry name" value="Acetyl_CoA_COase_Trfase_b_su"/>
</dbReference>
<dbReference type="EC" id="6.4.1.2" evidence="3"/>
<evidence type="ECO:0000259" key="2">
    <source>
        <dbReference type="PROSITE" id="PS50980"/>
    </source>
</evidence>
<organism evidence="3">
    <name type="scientific">uncultured Chloroflexia bacterium</name>
    <dbReference type="NCBI Taxonomy" id="1672391"/>
    <lineage>
        <taxon>Bacteria</taxon>
        <taxon>Bacillati</taxon>
        <taxon>Chloroflexota</taxon>
        <taxon>Chloroflexia</taxon>
        <taxon>environmental samples</taxon>
    </lineage>
</organism>
<feature type="domain" description="CoA carboxyltransferase N-terminal" evidence="2">
    <location>
        <begin position="1"/>
        <end position="96"/>
    </location>
</feature>
<dbReference type="PANTHER" id="PTHR42995">
    <property type="entry name" value="ACETYL-COENZYME A CARBOXYLASE CARBOXYL TRANSFERASE SUBUNIT BETA, CHLOROPLASTIC"/>
    <property type="match status" value="1"/>
</dbReference>
<dbReference type="GO" id="GO:0009317">
    <property type="term" value="C:acetyl-CoA carboxylase complex"/>
    <property type="evidence" value="ECO:0007669"/>
    <property type="project" value="InterPro"/>
</dbReference>
<keyword evidence="3" id="KW-0436">Ligase</keyword>
<reference evidence="3" key="1">
    <citation type="submission" date="2020-02" db="EMBL/GenBank/DDBJ databases">
        <authorList>
            <person name="Meier V. D."/>
        </authorList>
    </citation>
    <scope>NUCLEOTIDE SEQUENCE</scope>
    <source>
        <strain evidence="3">AVDCRST_MAG93</strain>
    </source>
</reference>
<evidence type="ECO:0000313" key="3">
    <source>
        <dbReference type="EMBL" id="CAA9316730.1"/>
    </source>
</evidence>
<name>A0A6J4KVM7_9CHLR</name>
<dbReference type="PRINTS" id="PR01070">
    <property type="entry name" value="ACCCTRFRASEB"/>
</dbReference>
<feature type="non-terminal residue" evidence="3">
    <location>
        <position position="1"/>
    </location>
</feature>
<dbReference type="InterPro" id="IPR011762">
    <property type="entry name" value="COA_CT_N"/>
</dbReference>
<dbReference type="PANTHER" id="PTHR42995:SF5">
    <property type="entry name" value="ACETYL-COENZYME A CARBOXYLASE CARBOXYL TRANSFERASE SUBUNIT BETA, CHLOROPLASTIC"/>
    <property type="match status" value="1"/>
</dbReference>
<keyword evidence="1 3" id="KW-0808">Transferase</keyword>
<dbReference type="AlphaFoldDB" id="A0A6J4KVM7"/>
<dbReference type="GO" id="GO:0016740">
    <property type="term" value="F:transferase activity"/>
    <property type="evidence" value="ECO:0007669"/>
    <property type="project" value="UniProtKB-KW"/>
</dbReference>
<proteinExistence type="predicted"/>
<sequence>ALARLGEAGQPHISLLVDPCMGGVTASHASAADVIIAEPGAVIGFAGRRVIEQTIRQKLPPDFQTAEFQLEHGMVDMVVPRMELRSVIGRLLRLYA</sequence>
<dbReference type="GO" id="GO:0003989">
    <property type="term" value="F:acetyl-CoA carboxylase activity"/>
    <property type="evidence" value="ECO:0007669"/>
    <property type="project" value="UniProtKB-EC"/>
</dbReference>
<dbReference type="GO" id="GO:2001295">
    <property type="term" value="P:malonyl-CoA biosynthetic process"/>
    <property type="evidence" value="ECO:0007669"/>
    <property type="project" value="TreeGrafter"/>
</dbReference>
<gene>
    <name evidence="3" type="ORF">AVDCRST_MAG93-5535</name>
</gene>